<dbReference type="InterPro" id="IPR027806">
    <property type="entry name" value="HARBI1_dom"/>
</dbReference>
<keyword evidence="10" id="KW-1185">Reference proteome</keyword>
<dbReference type="GO" id="GO:0005634">
    <property type="term" value="C:nucleus"/>
    <property type="evidence" value="ECO:0007669"/>
    <property type="project" value="UniProtKB-SubCell"/>
</dbReference>
<comment type="cofactor">
    <cofactor evidence="1">
        <name>a divalent metal cation</name>
        <dbReference type="ChEBI" id="CHEBI:60240"/>
    </cofactor>
</comment>
<evidence type="ECO:0000256" key="6">
    <source>
        <dbReference type="ARBA" id="ARBA00022801"/>
    </source>
</evidence>
<dbReference type="Proteomes" id="UP001497644">
    <property type="component" value="Chromosome 12"/>
</dbReference>
<gene>
    <name evidence="9" type="ORF">LPLAT_LOCUS3432</name>
</gene>
<comment type="similarity">
    <text evidence="3">Belongs to the HARBI1 family.</text>
</comment>
<keyword evidence="7" id="KW-0539">Nucleus</keyword>
<accession>A0AAV2NBA0</accession>
<evidence type="ECO:0000313" key="10">
    <source>
        <dbReference type="Proteomes" id="UP001497644"/>
    </source>
</evidence>
<keyword evidence="5" id="KW-0479">Metal-binding</keyword>
<evidence type="ECO:0000313" key="9">
    <source>
        <dbReference type="EMBL" id="CAL1677425.1"/>
    </source>
</evidence>
<dbReference type="EMBL" id="OZ034835">
    <property type="protein sequence ID" value="CAL1677425.1"/>
    <property type="molecule type" value="Genomic_DNA"/>
</dbReference>
<protein>
    <recommendedName>
        <fullName evidence="8">DDE Tnp4 domain-containing protein</fullName>
    </recommendedName>
</protein>
<name>A0AAV2NBA0_9HYME</name>
<evidence type="ECO:0000256" key="2">
    <source>
        <dbReference type="ARBA" id="ARBA00004123"/>
    </source>
</evidence>
<keyword evidence="4" id="KW-0540">Nuclease</keyword>
<sequence length="283" mass="32634">MQLLICLRFYATASFQLIVGDVIRISQATISRIIYRVSTLLASNINKYIRMPISEEAKSENKRLFKEIGYGPGAIGFPSIDGAIDCTHVRLIHTRLLNIEEIFRNRKGYFSLNVQAIVGPRTEFLDIVPEWPRGQHDSRIFQNSRIYMRYTQWELQGMLVGDAGYPALPFLLTPIANPTTNEEIRYNEIHGRTRRIVERTFGIWKRRFPCLSRELTTKIITSTTIVVACAVLHNLSLIFKDILVEEEEEENVDIDEAVPANEPHWQPGEGFIVRNALIERLFR</sequence>
<organism evidence="9 10">
    <name type="scientific">Lasius platythorax</name>
    <dbReference type="NCBI Taxonomy" id="488582"/>
    <lineage>
        <taxon>Eukaryota</taxon>
        <taxon>Metazoa</taxon>
        <taxon>Ecdysozoa</taxon>
        <taxon>Arthropoda</taxon>
        <taxon>Hexapoda</taxon>
        <taxon>Insecta</taxon>
        <taxon>Pterygota</taxon>
        <taxon>Neoptera</taxon>
        <taxon>Endopterygota</taxon>
        <taxon>Hymenoptera</taxon>
        <taxon>Apocrita</taxon>
        <taxon>Aculeata</taxon>
        <taxon>Formicoidea</taxon>
        <taxon>Formicidae</taxon>
        <taxon>Formicinae</taxon>
        <taxon>Lasius</taxon>
        <taxon>Lasius</taxon>
    </lineage>
</organism>
<dbReference type="Pfam" id="PF13359">
    <property type="entry name" value="DDE_Tnp_4"/>
    <property type="match status" value="1"/>
</dbReference>
<comment type="subcellular location">
    <subcellularLocation>
        <location evidence="2">Nucleus</location>
    </subcellularLocation>
</comment>
<evidence type="ECO:0000256" key="1">
    <source>
        <dbReference type="ARBA" id="ARBA00001968"/>
    </source>
</evidence>
<reference evidence="9" key="1">
    <citation type="submission" date="2024-04" db="EMBL/GenBank/DDBJ databases">
        <authorList>
            <consortium name="Molecular Ecology Group"/>
        </authorList>
    </citation>
    <scope>NUCLEOTIDE SEQUENCE</scope>
</reference>
<feature type="domain" description="DDE Tnp4" evidence="8">
    <location>
        <begin position="84"/>
        <end position="234"/>
    </location>
</feature>
<dbReference type="GO" id="GO:0046872">
    <property type="term" value="F:metal ion binding"/>
    <property type="evidence" value="ECO:0007669"/>
    <property type="project" value="UniProtKB-KW"/>
</dbReference>
<evidence type="ECO:0000256" key="3">
    <source>
        <dbReference type="ARBA" id="ARBA00006958"/>
    </source>
</evidence>
<evidence type="ECO:0000256" key="4">
    <source>
        <dbReference type="ARBA" id="ARBA00022722"/>
    </source>
</evidence>
<dbReference type="PANTHER" id="PTHR22930:SF289">
    <property type="entry name" value="DDE TNP4 DOMAIN-CONTAINING PROTEIN-RELATED"/>
    <property type="match status" value="1"/>
</dbReference>
<dbReference type="GO" id="GO:0004518">
    <property type="term" value="F:nuclease activity"/>
    <property type="evidence" value="ECO:0007669"/>
    <property type="project" value="UniProtKB-KW"/>
</dbReference>
<dbReference type="PANTHER" id="PTHR22930">
    <property type="match status" value="1"/>
</dbReference>
<dbReference type="AlphaFoldDB" id="A0AAV2NBA0"/>
<proteinExistence type="inferred from homology"/>
<evidence type="ECO:0000256" key="7">
    <source>
        <dbReference type="ARBA" id="ARBA00023242"/>
    </source>
</evidence>
<evidence type="ECO:0000259" key="8">
    <source>
        <dbReference type="Pfam" id="PF13359"/>
    </source>
</evidence>
<dbReference type="GO" id="GO:0016787">
    <property type="term" value="F:hydrolase activity"/>
    <property type="evidence" value="ECO:0007669"/>
    <property type="project" value="UniProtKB-KW"/>
</dbReference>
<dbReference type="InterPro" id="IPR045249">
    <property type="entry name" value="HARBI1-like"/>
</dbReference>
<evidence type="ECO:0000256" key="5">
    <source>
        <dbReference type="ARBA" id="ARBA00022723"/>
    </source>
</evidence>
<keyword evidence="6" id="KW-0378">Hydrolase</keyword>